<feature type="transmembrane region" description="Helical" evidence="1">
    <location>
        <begin position="180"/>
        <end position="200"/>
    </location>
</feature>
<feature type="transmembrane region" description="Helical" evidence="1">
    <location>
        <begin position="318"/>
        <end position="337"/>
    </location>
</feature>
<comment type="caution">
    <text evidence="3">The sequence shown here is derived from an EMBL/GenBank/DDBJ whole genome shotgun (WGS) entry which is preliminary data.</text>
</comment>
<dbReference type="CDD" id="cd17353">
    <property type="entry name" value="MFS_OFA_like"/>
    <property type="match status" value="1"/>
</dbReference>
<feature type="transmembrane region" description="Helical" evidence="1">
    <location>
        <begin position="412"/>
        <end position="434"/>
    </location>
</feature>
<dbReference type="PANTHER" id="PTHR11360">
    <property type="entry name" value="MONOCARBOXYLATE TRANSPORTER"/>
    <property type="match status" value="1"/>
</dbReference>
<feature type="transmembrane region" description="Helical" evidence="1">
    <location>
        <begin position="116"/>
        <end position="136"/>
    </location>
</feature>
<feature type="transmembrane region" description="Helical" evidence="1">
    <location>
        <begin position="91"/>
        <end position="110"/>
    </location>
</feature>
<dbReference type="Gene3D" id="1.20.1250.20">
    <property type="entry name" value="MFS general substrate transporter like domains"/>
    <property type="match status" value="2"/>
</dbReference>
<keyword evidence="1" id="KW-1133">Transmembrane helix</keyword>
<name>A0A1J5S1J3_9ZZZZ</name>
<accession>A0A1J5S1J3</accession>
<proteinExistence type="predicted"/>
<feature type="transmembrane region" description="Helical" evidence="1">
    <location>
        <begin position="60"/>
        <end position="79"/>
    </location>
</feature>
<dbReference type="EMBL" id="MLJW01000079">
    <property type="protein sequence ID" value="OIR01875.1"/>
    <property type="molecule type" value="Genomic_DNA"/>
</dbReference>
<dbReference type="PROSITE" id="PS50850">
    <property type="entry name" value="MFS"/>
    <property type="match status" value="1"/>
</dbReference>
<evidence type="ECO:0000256" key="1">
    <source>
        <dbReference type="SAM" id="Phobius"/>
    </source>
</evidence>
<dbReference type="InterPro" id="IPR036259">
    <property type="entry name" value="MFS_trans_sf"/>
</dbReference>
<feature type="transmembrane region" description="Helical" evidence="1">
    <location>
        <begin position="256"/>
        <end position="275"/>
    </location>
</feature>
<feature type="transmembrane region" description="Helical" evidence="1">
    <location>
        <begin position="446"/>
        <end position="466"/>
    </location>
</feature>
<feature type="transmembrane region" description="Helical" evidence="1">
    <location>
        <begin position="234"/>
        <end position="250"/>
    </location>
</feature>
<dbReference type="Pfam" id="PF07690">
    <property type="entry name" value="MFS_1"/>
    <property type="match status" value="2"/>
</dbReference>
<feature type="transmembrane region" description="Helical" evidence="1">
    <location>
        <begin position="19"/>
        <end position="40"/>
    </location>
</feature>
<feature type="transmembrane region" description="Helical" evidence="1">
    <location>
        <begin position="381"/>
        <end position="400"/>
    </location>
</feature>
<dbReference type="AlphaFoldDB" id="A0A1J5S1J3"/>
<dbReference type="PANTHER" id="PTHR11360:SF304">
    <property type="entry name" value="MFS DOMAIN-CONTAINING PROTEIN"/>
    <property type="match status" value="1"/>
</dbReference>
<dbReference type="GO" id="GO:0022857">
    <property type="term" value="F:transmembrane transporter activity"/>
    <property type="evidence" value="ECO:0007669"/>
    <property type="project" value="InterPro"/>
</dbReference>
<keyword evidence="1" id="KW-0472">Membrane</keyword>
<gene>
    <name evidence="3" type="primary">oxlT_3</name>
    <name evidence="3" type="ORF">GALL_159620</name>
</gene>
<dbReference type="SUPFAM" id="SSF103473">
    <property type="entry name" value="MFS general substrate transporter"/>
    <property type="match status" value="1"/>
</dbReference>
<reference evidence="3" key="1">
    <citation type="submission" date="2016-10" db="EMBL/GenBank/DDBJ databases">
        <title>Sequence of Gallionella enrichment culture.</title>
        <authorList>
            <person name="Poehlein A."/>
            <person name="Muehling M."/>
            <person name="Daniel R."/>
        </authorList>
    </citation>
    <scope>NUCLEOTIDE SEQUENCE</scope>
</reference>
<dbReference type="InterPro" id="IPR020846">
    <property type="entry name" value="MFS_dom"/>
</dbReference>
<feature type="domain" description="Major facilitator superfamily (MFS) profile" evidence="2">
    <location>
        <begin position="18"/>
        <end position="470"/>
    </location>
</feature>
<feature type="transmembrane region" description="Helical" evidence="1">
    <location>
        <begin position="358"/>
        <end position="375"/>
    </location>
</feature>
<keyword evidence="1" id="KW-0812">Transmembrane</keyword>
<evidence type="ECO:0000313" key="3">
    <source>
        <dbReference type="EMBL" id="OIR01875.1"/>
    </source>
</evidence>
<evidence type="ECO:0000259" key="2">
    <source>
        <dbReference type="PROSITE" id="PS50850"/>
    </source>
</evidence>
<protein>
    <submittedName>
        <fullName evidence="3">Oxalate:formate antiporter</fullName>
    </submittedName>
</protein>
<dbReference type="InterPro" id="IPR050327">
    <property type="entry name" value="Proton-linked_MCT"/>
</dbReference>
<organism evidence="3">
    <name type="scientific">mine drainage metagenome</name>
    <dbReference type="NCBI Taxonomy" id="410659"/>
    <lineage>
        <taxon>unclassified sequences</taxon>
        <taxon>metagenomes</taxon>
        <taxon>ecological metagenomes</taxon>
    </lineage>
</organism>
<feature type="transmembrane region" description="Helical" evidence="1">
    <location>
        <begin position="282"/>
        <end position="306"/>
    </location>
</feature>
<feature type="transmembrane region" description="Helical" evidence="1">
    <location>
        <begin position="148"/>
        <end position="168"/>
    </location>
</feature>
<sequence length="486" mass="52349">MDEVAAAIETKVSQQKHSIFASAWPQLVIGVICMVMIANLQYGWTFFVPDIQKHFGWDRSAIQIAFTLFVLFETWLVPVEGWFVDRFGPQIVVFIGGLACAFGWGMNSYATSLGQFYFAQIVAGVGAGAVYGTCIGNALKWFPSRRGIAAGLTAAGFGAGSALTVIPIQAMIKSEGFQNTFLYFGLGQGVVICLFAFAMVAPRVGQLGAAVVKHAAFHSLKEISGREIIGANRSWLIAAAVALAGGLTMWSMGLNFYIPLALALYIFIVGGSIVWSQGQPIFTLMYFMFVIVGAGGLIVTANLAPISLDLKVGTVPVTLAWMTLPALTFAATLDRTLNGLTRPFFGWVSDHIGRENTMFIAFFLEGIGIFMLYKLGSDPVWFVILSGLVFFAWGEIYSLFPATCTDTFGSKNASCNAGILYTAKGTAALLVPYASTIEKSTGSWDMVFILAASANILAALLAIGVLKPWRRKVIAGFNDIVHKNQL</sequence>
<dbReference type="InterPro" id="IPR011701">
    <property type="entry name" value="MFS"/>
</dbReference>